<dbReference type="EMBL" id="FRDJ01000006">
    <property type="protein sequence ID" value="SHN62413.1"/>
    <property type="molecule type" value="Genomic_DNA"/>
</dbReference>
<protein>
    <recommendedName>
        <fullName evidence="1">Mut7-C RNAse domain-containing protein</fullName>
    </recommendedName>
</protein>
<gene>
    <name evidence="2" type="ORF">SAMN02745226_01285</name>
</gene>
<dbReference type="Proteomes" id="UP000184207">
    <property type="component" value="Unassembled WGS sequence"/>
</dbReference>
<dbReference type="InterPro" id="IPR002782">
    <property type="entry name" value="Mut7-C_RNAse_dom"/>
</dbReference>
<evidence type="ECO:0000259" key="1">
    <source>
        <dbReference type="Pfam" id="PF01927"/>
    </source>
</evidence>
<proteinExistence type="predicted"/>
<evidence type="ECO:0000313" key="3">
    <source>
        <dbReference type="Proteomes" id="UP000184207"/>
    </source>
</evidence>
<dbReference type="PANTHER" id="PTHR39081:SF1">
    <property type="entry name" value="MUT7-C RNASE DOMAIN-CONTAINING PROTEIN"/>
    <property type="match status" value="1"/>
</dbReference>
<organism evidence="2 3">
    <name type="scientific">Fervidobacterium gondwanense DSM 13020</name>
    <dbReference type="NCBI Taxonomy" id="1121883"/>
    <lineage>
        <taxon>Bacteria</taxon>
        <taxon>Thermotogati</taxon>
        <taxon>Thermotogota</taxon>
        <taxon>Thermotogae</taxon>
        <taxon>Thermotogales</taxon>
        <taxon>Fervidobacteriaceae</taxon>
        <taxon>Fervidobacterium</taxon>
    </lineage>
</organism>
<feature type="domain" description="Mut7-C RNAse" evidence="1">
    <location>
        <begin position="15"/>
        <end position="148"/>
    </location>
</feature>
<dbReference type="RefSeq" id="WP_072759589.1">
    <property type="nucleotide sequence ID" value="NZ_FRDJ01000006.1"/>
</dbReference>
<sequence length="169" mass="19208">MNDKSQNSFDSNVGFICDLTVVKLGKKLRILGYDVEIVKSSNMATIENVVKTKNIKKLLITKSRELARKLSGILVLSNNVSEQIEEVLSKIQSTARGNPRCSECNAELIECSKEDIVGKVPTYIFESFERFKHCPKCGKIFWEGSHFKFRGVWNLANTKDFKLRRGESK</sequence>
<dbReference type="OrthoDB" id="9797655at2"/>
<name>A0A1M7SV39_FERGO</name>
<accession>A0A1M7SV39</accession>
<dbReference type="PANTHER" id="PTHR39081">
    <property type="entry name" value="MUT7-C DOMAIN-CONTAINING PROTEIN"/>
    <property type="match status" value="1"/>
</dbReference>
<dbReference type="AlphaFoldDB" id="A0A1M7SV39"/>
<dbReference type="Pfam" id="PF01927">
    <property type="entry name" value="Mut7-C"/>
    <property type="match status" value="1"/>
</dbReference>
<keyword evidence="3" id="KW-1185">Reference proteome</keyword>
<dbReference type="STRING" id="1121883.SAMN02745226_01285"/>
<reference evidence="3" key="1">
    <citation type="submission" date="2016-12" db="EMBL/GenBank/DDBJ databases">
        <authorList>
            <person name="Varghese N."/>
            <person name="Submissions S."/>
        </authorList>
    </citation>
    <scope>NUCLEOTIDE SEQUENCE [LARGE SCALE GENOMIC DNA]</scope>
    <source>
        <strain evidence="3">DSM 13020</strain>
    </source>
</reference>
<evidence type="ECO:0000313" key="2">
    <source>
        <dbReference type="EMBL" id="SHN62413.1"/>
    </source>
</evidence>